<dbReference type="InterPro" id="IPR020449">
    <property type="entry name" value="Tscrpt_reg_AraC-type_HTH"/>
</dbReference>
<evidence type="ECO:0000256" key="3">
    <source>
        <dbReference type="ARBA" id="ARBA00023159"/>
    </source>
</evidence>
<feature type="region of interest" description="Disordered" evidence="5">
    <location>
        <begin position="290"/>
        <end position="315"/>
    </location>
</feature>
<comment type="caution">
    <text evidence="6">The sequence shown here is derived from an EMBL/GenBank/DDBJ whole genome shotgun (WGS) entry which is preliminary data.</text>
</comment>
<gene>
    <name evidence="6" type="ORF">G6M46_05360</name>
</gene>
<dbReference type="GO" id="GO:0003700">
    <property type="term" value="F:DNA-binding transcription factor activity"/>
    <property type="evidence" value="ECO:0007669"/>
    <property type="project" value="InterPro"/>
</dbReference>
<evidence type="ECO:0000256" key="1">
    <source>
        <dbReference type="ARBA" id="ARBA00023015"/>
    </source>
</evidence>
<dbReference type="RefSeq" id="WP_065660374.1">
    <property type="nucleotide sequence ID" value="NZ_CP123839.1"/>
</dbReference>
<dbReference type="CDD" id="cd06999">
    <property type="entry name" value="cupin_HpaA-like_N"/>
    <property type="match status" value="1"/>
</dbReference>
<evidence type="ECO:0000256" key="5">
    <source>
        <dbReference type="SAM" id="MobiDB-lite"/>
    </source>
</evidence>
<dbReference type="PROSITE" id="PS00041">
    <property type="entry name" value="HTH_ARAC_FAMILY_1"/>
    <property type="match status" value="1"/>
</dbReference>
<protein>
    <submittedName>
        <fullName evidence="6">Helix-turn-helix domain-containing protein</fullName>
    </submittedName>
</protein>
<dbReference type="SUPFAM" id="SSF46689">
    <property type="entry name" value="Homeodomain-like"/>
    <property type="match status" value="1"/>
</dbReference>
<evidence type="ECO:0000256" key="4">
    <source>
        <dbReference type="ARBA" id="ARBA00023163"/>
    </source>
</evidence>
<dbReference type="PROSITE" id="PS01124">
    <property type="entry name" value="HTH_ARAC_FAMILY_2"/>
    <property type="match status" value="1"/>
</dbReference>
<dbReference type="SMART" id="SM00342">
    <property type="entry name" value="HTH_ARAC"/>
    <property type="match status" value="1"/>
</dbReference>
<dbReference type="InterPro" id="IPR018062">
    <property type="entry name" value="HTH_AraC-typ_CS"/>
</dbReference>
<dbReference type="InterPro" id="IPR009057">
    <property type="entry name" value="Homeodomain-like_sf"/>
</dbReference>
<dbReference type="Proteomes" id="UP000702952">
    <property type="component" value="Unassembled WGS sequence"/>
</dbReference>
<evidence type="ECO:0000313" key="6">
    <source>
        <dbReference type="EMBL" id="NTC27588.1"/>
    </source>
</evidence>
<keyword evidence="1" id="KW-0805">Transcription regulation</keyword>
<dbReference type="SUPFAM" id="SSF51215">
    <property type="entry name" value="Regulatory protein AraC"/>
    <property type="match status" value="1"/>
</dbReference>
<dbReference type="AlphaFoldDB" id="A0A1B9TAI1"/>
<dbReference type="InterPro" id="IPR003313">
    <property type="entry name" value="AraC-bd"/>
</dbReference>
<dbReference type="InterPro" id="IPR047264">
    <property type="entry name" value="Cupin_HpaA-like_N"/>
</dbReference>
<dbReference type="PANTHER" id="PTHR43280">
    <property type="entry name" value="ARAC-FAMILY TRANSCRIPTIONAL REGULATOR"/>
    <property type="match status" value="1"/>
</dbReference>
<evidence type="ECO:0000256" key="2">
    <source>
        <dbReference type="ARBA" id="ARBA00023125"/>
    </source>
</evidence>
<feature type="compositionally biased region" description="Polar residues" evidence="5">
    <location>
        <begin position="296"/>
        <end position="315"/>
    </location>
</feature>
<dbReference type="GO" id="GO:0043565">
    <property type="term" value="F:sequence-specific DNA binding"/>
    <property type="evidence" value="ECO:0007669"/>
    <property type="project" value="InterPro"/>
</dbReference>
<name>A0A1B9TAI1_AGRTU</name>
<sequence length="315" mass="35085">MRVAANEGLYGEETAQGTAFRFHCETLFSRSSLHRFEIGLHRHAAFLQILYIWGGEGDALLDGRTEAIRPPVAIVVPPGFEHGFRFSRDIGGVIVTVLPGALAASVQALLLRNFQQPVLLPLQDFSEGERLRRDFEHISAEYESHEIGREAMIEGQLATVAALLARAARPLLERTGEGPAEQRFELLLSLIARHIREPRKAAFYAQKLGLSETHLNRLVRSVSGLSLQRLVARRQIEIAQQELIFTVSTVQMIAVDLGFADPAYFNRFFKRETGMTPRAWRLAERRKMGDDGAASASPQASILPSSRWTESSAGR</sequence>
<dbReference type="Gene3D" id="1.10.10.60">
    <property type="entry name" value="Homeodomain-like"/>
    <property type="match status" value="1"/>
</dbReference>
<evidence type="ECO:0000313" key="7">
    <source>
        <dbReference type="Proteomes" id="UP000702952"/>
    </source>
</evidence>
<dbReference type="Pfam" id="PF12833">
    <property type="entry name" value="HTH_18"/>
    <property type="match status" value="1"/>
</dbReference>
<accession>A0A1B9TAI1</accession>
<dbReference type="InterPro" id="IPR014710">
    <property type="entry name" value="RmlC-like_jellyroll"/>
</dbReference>
<dbReference type="EMBL" id="JAAMAY010000006">
    <property type="protein sequence ID" value="NTC27588.1"/>
    <property type="molecule type" value="Genomic_DNA"/>
</dbReference>
<dbReference type="PRINTS" id="PR00032">
    <property type="entry name" value="HTHARAC"/>
</dbReference>
<dbReference type="Gene3D" id="2.60.120.10">
    <property type="entry name" value="Jelly Rolls"/>
    <property type="match status" value="1"/>
</dbReference>
<organism evidence="6 7">
    <name type="scientific">Agrobacterium tumefaciens</name>
    <dbReference type="NCBI Taxonomy" id="358"/>
    <lineage>
        <taxon>Bacteria</taxon>
        <taxon>Pseudomonadati</taxon>
        <taxon>Pseudomonadota</taxon>
        <taxon>Alphaproteobacteria</taxon>
        <taxon>Hyphomicrobiales</taxon>
        <taxon>Rhizobiaceae</taxon>
        <taxon>Rhizobium/Agrobacterium group</taxon>
        <taxon>Agrobacterium</taxon>
        <taxon>Agrobacterium tumefaciens complex</taxon>
    </lineage>
</organism>
<dbReference type="PANTHER" id="PTHR43280:SF32">
    <property type="entry name" value="TRANSCRIPTIONAL REGULATORY PROTEIN"/>
    <property type="match status" value="1"/>
</dbReference>
<keyword evidence="3" id="KW-0010">Activator</keyword>
<proteinExistence type="predicted"/>
<keyword evidence="2" id="KW-0238">DNA-binding</keyword>
<dbReference type="InterPro" id="IPR037923">
    <property type="entry name" value="HTH-like"/>
</dbReference>
<dbReference type="InterPro" id="IPR018060">
    <property type="entry name" value="HTH_AraC"/>
</dbReference>
<reference evidence="6" key="1">
    <citation type="journal article" date="2020" name="Science">
        <title>Unexpected conservation and global transmission of agrobacterial virulence plasmids.</title>
        <authorList>
            <person name="Weisberg A.J."/>
            <person name="Davis E.W. 2nd"/>
            <person name="Tabima J."/>
            <person name="Belcher M.S."/>
            <person name="Miller M."/>
            <person name="Kuo C.H."/>
            <person name="Loper J.E."/>
            <person name="Grunwald N.J."/>
            <person name="Putnam M.L."/>
            <person name="Chang J.H."/>
        </authorList>
    </citation>
    <scope>NUCLEOTIDE SEQUENCE</scope>
    <source>
        <strain evidence="6">17-1853-1a</strain>
    </source>
</reference>
<keyword evidence="4" id="KW-0804">Transcription</keyword>
<dbReference type="Pfam" id="PF02311">
    <property type="entry name" value="AraC_binding"/>
    <property type="match status" value="1"/>
</dbReference>